<keyword evidence="1" id="KW-0677">Repeat</keyword>
<dbReference type="InterPro" id="IPR011990">
    <property type="entry name" value="TPR-like_helical_dom_sf"/>
</dbReference>
<dbReference type="Pfam" id="PF01535">
    <property type="entry name" value="PPR"/>
    <property type="match status" value="8"/>
</dbReference>
<feature type="repeat" description="PPR" evidence="2">
    <location>
        <begin position="146"/>
        <end position="180"/>
    </location>
</feature>
<dbReference type="Proteomes" id="UP000825935">
    <property type="component" value="Chromosome 20"/>
</dbReference>
<evidence type="ECO:0008006" key="5">
    <source>
        <dbReference type="Google" id="ProtNLM"/>
    </source>
</evidence>
<evidence type="ECO:0000256" key="1">
    <source>
        <dbReference type="ARBA" id="ARBA00022737"/>
    </source>
</evidence>
<dbReference type="OrthoDB" id="1896443at2759"/>
<feature type="repeat" description="PPR" evidence="2">
    <location>
        <begin position="550"/>
        <end position="584"/>
    </location>
</feature>
<dbReference type="NCBIfam" id="TIGR00756">
    <property type="entry name" value="PPR"/>
    <property type="match status" value="4"/>
</dbReference>
<dbReference type="EMBL" id="CM035425">
    <property type="protein sequence ID" value="KAH7332009.1"/>
    <property type="molecule type" value="Genomic_DNA"/>
</dbReference>
<dbReference type="PANTHER" id="PTHR47926:SF533">
    <property type="entry name" value="DYW DOMAIN-CONTAINING PROTEIN"/>
    <property type="match status" value="1"/>
</dbReference>
<dbReference type="InterPro" id="IPR002885">
    <property type="entry name" value="PPR_rpt"/>
</dbReference>
<dbReference type="AlphaFoldDB" id="A0A8T2SGK9"/>
<comment type="caution">
    <text evidence="3">The sequence shown here is derived from an EMBL/GenBank/DDBJ whole genome shotgun (WGS) entry which is preliminary data.</text>
</comment>
<dbReference type="Gene3D" id="1.25.40.10">
    <property type="entry name" value="Tetratricopeptide repeat domain"/>
    <property type="match status" value="7"/>
</dbReference>
<proteinExistence type="predicted"/>
<evidence type="ECO:0000313" key="4">
    <source>
        <dbReference type="Proteomes" id="UP000825935"/>
    </source>
</evidence>
<keyword evidence="4" id="KW-1185">Reference proteome</keyword>
<dbReference type="PROSITE" id="PS51375">
    <property type="entry name" value="PPR"/>
    <property type="match status" value="7"/>
</dbReference>
<dbReference type="PANTHER" id="PTHR47926">
    <property type="entry name" value="PENTATRICOPEPTIDE REPEAT-CONTAINING PROTEIN"/>
    <property type="match status" value="1"/>
</dbReference>
<feature type="repeat" description="PPR" evidence="2">
    <location>
        <begin position="651"/>
        <end position="685"/>
    </location>
</feature>
<organism evidence="3 4">
    <name type="scientific">Ceratopteris richardii</name>
    <name type="common">Triangle waterfern</name>
    <dbReference type="NCBI Taxonomy" id="49495"/>
    <lineage>
        <taxon>Eukaryota</taxon>
        <taxon>Viridiplantae</taxon>
        <taxon>Streptophyta</taxon>
        <taxon>Embryophyta</taxon>
        <taxon>Tracheophyta</taxon>
        <taxon>Polypodiopsida</taxon>
        <taxon>Polypodiidae</taxon>
        <taxon>Polypodiales</taxon>
        <taxon>Pteridineae</taxon>
        <taxon>Pteridaceae</taxon>
        <taxon>Parkerioideae</taxon>
        <taxon>Ceratopteris</taxon>
    </lineage>
</organism>
<protein>
    <recommendedName>
        <fullName evidence="5">Pentatricopeptide repeat-containing protein</fullName>
    </recommendedName>
</protein>
<dbReference type="InterPro" id="IPR046960">
    <property type="entry name" value="PPR_At4g14850-like_plant"/>
</dbReference>
<dbReference type="FunFam" id="1.25.40.10:FF:000158">
    <property type="entry name" value="pentatricopeptide repeat-containing protein At2g33680"/>
    <property type="match status" value="1"/>
</dbReference>
<evidence type="ECO:0000256" key="2">
    <source>
        <dbReference type="PROSITE-ProRule" id="PRU00708"/>
    </source>
</evidence>
<dbReference type="FunFam" id="1.25.40.10:FF:000285">
    <property type="entry name" value="Pentatricopeptide repeat-containing protein, chloroplastic"/>
    <property type="match status" value="1"/>
</dbReference>
<dbReference type="Pfam" id="PF13041">
    <property type="entry name" value="PPR_2"/>
    <property type="match status" value="4"/>
</dbReference>
<evidence type="ECO:0000313" key="3">
    <source>
        <dbReference type="EMBL" id="KAH7332009.1"/>
    </source>
</evidence>
<dbReference type="GO" id="GO:0009451">
    <property type="term" value="P:RNA modification"/>
    <property type="evidence" value="ECO:0007669"/>
    <property type="project" value="InterPro"/>
</dbReference>
<reference evidence="3" key="1">
    <citation type="submission" date="2021-08" db="EMBL/GenBank/DDBJ databases">
        <title>WGS assembly of Ceratopteris richardii.</title>
        <authorList>
            <person name="Marchant D.B."/>
            <person name="Chen G."/>
            <person name="Jenkins J."/>
            <person name="Shu S."/>
            <person name="Leebens-Mack J."/>
            <person name="Grimwood J."/>
            <person name="Schmutz J."/>
            <person name="Soltis P."/>
            <person name="Soltis D."/>
            <person name="Chen Z.-H."/>
        </authorList>
    </citation>
    <scope>NUCLEOTIDE SEQUENCE</scope>
    <source>
        <strain evidence="3">Whitten #5841</strain>
        <tissue evidence="3">Leaf</tissue>
    </source>
</reference>
<gene>
    <name evidence="3" type="ORF">KP509_20G063400</name>
</gene>
<sequence length="908" mass="101775">MNDLIGFILVSPTWQQNLNFHQQNMPFYTCATHTRGSFLVKTSWKPPLRCFTSYCGKLEGASQFSLRSTDLHTSIQASNEVSAATLIQCCGNVKSLTLGMCIHHCSIKFDLDRDPDVLSKLIQMYCRCGDVDSAYRMFSSTTLSRNVFVWNVMIRVYEHLGQYQMALHLFNQMLCEGVLPDNFTLIFILTACSHQAPPIEGRRIHVRIMSDVFKIDYLVMNALLNMYSKSRNLEDVRNIFINMFERNIVTWTVMVDALLQHGCREHALQFFGHMQMEGIFPDAVLFSKITTACSESETLFCGKQLHVSLKEMGCESDVFVRAALLNMYGNCGRLEDACEVFSQSFERNVVLWNSLISLHIQYGLDSDALHFFNCLLQESLLPDRVTYMHCLSGCANRADTFEGRKIHLLALNMGSHLDVMLGTSIVFMYGKCSYLEAAWQAFEQLHEHSTVSWNVVLGILAQHGECDKAFHTFGAMQKQGLIPDKGTFVHILSACLGSSALSEGEQFHSYIIEMGFESDVMVGIALMNLYNKCCSLNSALKMFEMMQEHNVMSWNTIVMAHVQCGKNREALQLFIKMLYNEVLPDSSTISITIDACVSESLIETASLLHMYAVECGFESDNVTGVSLLNMYGKLGSLEDACSVFKAFQTPDVLSWTALLTAYIFTGNSLEVLRLYHKMELKGLVAVKTTYVVVLDACADLLDLGTMEEILIRIMIKGLDLDATVATAIVSLYGKFGNLTAGRSIFNNVPERDVILWTAVITMYAQNGHGKEAACLFSEMQDYGLVPNSVTFINLLAACSHAGLVEEGHYFLASMIWEYGTSPLVEHYDCAIDLFGRAGLLDEAECLINRMPFSPRVVSFMALMAACRAQADLDRGARIARHLFCLDLENSVPYVIFSNIILNGRTDDI</sequence>
<feature type="repeat" description="PPR" evidence="2">
    <location>
        <begin position="317"/>
        <end position="351"/>
    </location>
</feature>
<name>A0A8T2SGK9_CERRI</name>
<feature type="repeat" description="PPR" evidence="2">
    <location>
        <begin position="752"/>
        <end position="786"/>
    </location>
</feature>
<dbReference type="GO" id="GO:0003723">
    <property type="term" value="F:RNA binding"/>
    <property type="evidence" value="ECO:0007669"/>
    <property type="project" value="InterPro"/>
</dbReference>
<accession>A0A8T2SGK9</accession>
<dbReference type="GO" id="GO:0048731">
    <property type="term" value="P:system development"/>
    <property type="evidence" value="ECO:0007669"/>
    <property type="project" value="UniProtKB-ARBA"/>
</dbReference>
<feature type="repeat" description="PPR" evidence="2">
    <location>
        <begin position="247"/>
        <end position="281"/>
    </location>
</feature>
<feature type="repeat" description="PPR" evidence="2">
    <location>
        <begin position="449"/>
        <end position="483"/>
    </location>
</feature>